<dbReference type="EMBL" id="JBHTLH010000005">
    <property type="protein sequence ID" value="MFD1124106.1"/>
    <property type="molecule type" value="Genomic_DNA"/>
</dbReference>
<keyword evidence="2" id="KW-0805">Transcription regulation</keyword>
<name>A0ABW3PGP1_9LACO</name>
<dbReference type="Proteomes" id="UP001597156">
    <property type="component" value="Unassembled WGS sequence"/>
</dbReference>
<dbReference type="InterPro" id="IPR036390">
    <property type="entry name" value="WH_DNA-bd_sf"/>
</dbReference>
<protein>
    <submittedName>
        <fullName evidence="5">CopY/TcrY family copper transport repressor</fullName>
    </submittedName>
</protein>
<accession>A0ABW3PGP1</accession>
<evidence type="ECO:0000256" key="2">
    <source>
        <dbReference type="ARBA" id="ARBA00023015"/>
    </source>
</evidence>
<organism evidence="5 6">
    <name type="scientific">Lentilactobacillus raoultii</name>
    <dbReference type="NCBI Taxonomy" id="1987503"/>
    <lineage>
        <taxon>Bacteria</taxon>
        <taxon>Bacillati</taxon>
        <taxon>Bacillota</taxon>
        <taxon>Bacilli</taxon>
        <taxon>Lactobacillales</taxon>
        <taxon>Lactobacillaceae</taxon>
        <taxon>Lentilactobacillus</taxon>
    </lineage>
</organism>
<comment type="similarity">
    <text evidence="1">Belongs to the BlaI transcriptional regulatory family.</text>
</comment>
<reference evidence="6" key="1">
    <citation type="journal article" date="2019" name="Int. J. Syst. Evol. Microbiol.">
        <title>The Global Catalogue of Microorganisms (GCM) 10K type strain sequencing project: providing services to taxonomists for standard genome sequencing and annotation.</title>
        <authorList>
            <consortium name="The Broad Institute Genomics Platform"/>
            <consortium name="The Broad Institute Genome Sequencing Center for Infectious Disease"/>
            <person name="Wu L."/>
            <person name="Ma J."/>
        </authorList>
    </citation>
    <scope>NUCLEOTIDE SEQUENCE [LARGE SCALE GENOMIC DNA]</scope>
    <source>
        <strain evidence="6">CCUG 71848</strain>
    </source>
</reference>
<dbReference type="PIRSF" id="PIRSF019455">
    <property type="entry name" value="CopR_AtkY"/>
    <property type="match status" value="1"/>
</dbReference>
<dbReference type="InterPro" id="IPR036388">
    <property type="entry name" value="WH-like_DNA-bd_sf"/>
</dbReference>
<dbReference type="SUPFAM" id="SSF46785">
    <property type="entry name" value="Winged helix' DNA-binding domain"/>
    <property type="match status" value="1"/>
</dbReference>
<dbReference type="NCBIfam" id="TIGR02698">
    <property type="entry name" value="CopY_TcrY"/>
    <property type="match status" value="1"/>
</dbReference>
<evidence type="ECO:0000256" key="4">
    <source>
        <dbReference type="ARBA" id="ARBA00023163"/>
    </source>
</evidence>
<evidence type="ECO:0000256" key="3">
    <source>
        <dbReference type="ARBA" id="ARBA00023125"/>
    </source>
</evidence>
<gene>
    <name evidence="5" type="ORF">ACFQ22_01850</name>
</gene>
<dbReference type="RefSeq" id="WP_121977713.1">
    <property type="nucleotide sequence ID" value="NZ_JBHTLH010000005.1"/>
</dbReference>
<proteinExistence type="inferred from homology"/>
<evidence type="ECO:0000313" key="6">
    <source>
        <dbReference type="Proteomes" id="UP001597156"/>
    </source>
</evidence>
<dbReference type="InterPro" id="IPR005650">
    <property type="entry name" value="BlaI_family"/>
</dbReference>
<keyword evidence="4" id="KW-0804">Transcription</keyword>
<evidence type="ECO:0000256" key="1">
    <source>
        <dbReference type="ARBA" id="ARBA00011046"/>
    </source>
</evidence>
<keyword evidence="6" id="KW-1185">Reference proteome</keyword>
<sequence length="146" mass="16443">MPTKTEALKISAAEWQIMRVVWTFGNPDSNQVISAVQEDHQWAPSTVRTLLKRLTKKQLLRTEKRGRAFSYRPVVSEPDAILEKSLHLLQSTCTVKVGEILATELATLPLDQTDIAQLMAILKQRQLTAPNQLDCDCPPDDCRCSQ</sequence>
<dbReference type="Pfam" id="PF03965">
    <property type="entry name" value="Penicillinase_R"/>
    <property type="match status" value="1"/>
</dbReference>
<dbReference type="Gene3D" id="1.10.10.10">
    <property type="entry name" value="Winged helix-like DNA-binding domain superfamily/Winged helix DNA-binding domain"/>
    <property type="match status" value="1"/>
</dbReference>
<keyword evidence="3" id="KW-0238">DNA-binding</keyword>
<evidence type="ECO:0000313" key="5">
    <source>
        <dbReference type="EMBL" id="MFD1124106.1"/>
    </source>
</evidence>
<dbReference type="InterPro" id="IPR014071">
    <property type="entry name" value="Cu_transp_CopY/TcrY"/>
</dbReference>
<comment type="caution">
    <text evidence="5">The sequence shown here is derived from an EMBL/GenBank/DDBJ whole genome shotgun (WGS) entry which is preliminary data.</text>
</comment>